<dbReference type="PANTHER" id="PTHR33678">
    <property type="entry name" value="BLL1576 PROTEIN"/>
    <property type="match status" value="1"/>
</dbReference>
<feature type="region of interest" description="Disordered" evidence="1">
    <location>
        <begin position="1"/>
        <end position="28"/>
    </location>
</feature>
<feature type="region of interest" description="Disordered" evidence="1">
    <location>
        <begin position="102"/>
        <end position="132"/>
    </location>
</feature>
<proteinExistence type="predicted"/>
<dbReference type="NCBIfam" id="NF033517">
    <property type="entry name" value="transpos_IS66"/>
    <property type="match status" value="1"/>
</dbReference>
<gene>
    <name evidence="3" type="ORF">QJ522_22630</name>
</gene>
<dbReference type="InterPro" id="IPR052344">
    <property type="entry name" value="Transposase-related"/>
</dbReference>
<organism evidence="3 4">
    <name type="scientific">Anaerobaca lacustris</name>
    <dbReference type="NCBI Taxonomy" id="3044600"/>
    <lineage>
        <taxon>Bacteria</taxon>
        <taxon>Pseudomonadati</taxon>
        <taxon>Planctomycetota</taxon>
        <taxon>Phycisphaerae</taxon>
        <taxon>Sedimentisphaerales</taxon>
        <taxon>Anaerobacaceae</taxon>
        <taxon>Anaerobaca</taxon>
    </lineage>
</organism>
<dbReference type="AlphaFoldDB" id="A0AAW6U5Q1"/>
<feature type="compositionally biased region" description="Basic residues" evidence="1">
    <location>
        <begin position="1"/>
        <end position="15"/>
    </location>
</feature>
<name>A0AAW6U5Q1_9BACT</name>
<dbReference type="Proteomes" id="UP001431776">
    <property type="component" value="Unassembled WGS sequence"/>
</dbReference>
<dbReference type="Pfam" id="PF03050">
    <property type="entry name" value="DDE_Tnp_IS66"/>
    <property type="match status" value="1"/>
</dbReference>
<accession>A0AAW6U5Q1</accession>
<comment type="caution">
    <text evidence="3">The sequence shown here is derived from an EMBL/GenBank/DDBJ whole genome shotgun (WGS) entry which is preliminary data.</text>
</comment>
<evidence type="ECO:0000256" key="1">
    <source>
        <dbReference type="SAM" id="MobiDB-lite"/>
    </source>
</evidence>
<evidence type="ECO:0000313" key="4">
    <source>
        <dbReference type="Proteomes" id="UP001431776"/>
    </source>
</evidence>
<feature type="domain" description="Transposase IS66 central" evidence="2">
    <location>
        <begin position="217"/>
        <end position="511"/>
    </location>
</feature>
<protein>
    <submittedName>
        <fullName evidence="3">IS66 family transposase</fullName>
    </submittedName>
</protein>
<evidence type="ECO:0000313" key="3">
    <source>
        <dbReference type="EMBL" id="MDI6451872.1"/>
    </source>
</evidence>
<sequence length="569" mass="63109">MGNLRKIRRASRRGHPGAVRPQADGGVEPIELDRSELEAILDRAKTTPLSDEEYNTLHAAMETLVFLTAELEKKRVSVQRLKQLLFGATTETTQKVMEKILHQTGKEDPSDSGTAEGQEPKTRPKANGHGRNGADAYVGAEKVCIPHESLKPGDPCPSCKKGTVYQSVEPGRLVRIRGQAPLGATVYELQKLRCHLCGEIFTARPPAGVGTAKYDAASASMIALLKYGSGLPFNRLERLEGGLGIPLPASTQWEIVDRSAERIEPVFAEMIRQAAQGQLFHNDDSTMKILALCGLDAGALTSEESSAPDRKGIFTSAIISVLDDLRIALFFTGHRHAGENLAAVLKQRACERDRPIQMCDALSRNMPKELQTLVANCLAHGRRHFVEVAAHFPDECLYVLQILKVVYANDAIAKDQQMSPEQRLAFHQASSQPKMEELKDWMTAQIEERKVEPNSSLGEAITYMRKHWDRLTLFLRHPGAPLDNNICEQALKKAILHRKNAYFYKTEHGARVGDLFMSLIHTCELNAVNPFDYLTELNQHADELAASPADWMPWTYRDTLAKHATSGPS</sequence>
<dbReference type="EMBL" id="JASCXX010000073">
    <property type="protein sequence ID" value="MDI6451872.1"/>
    <property type="molecule type" value="Genomic_DNA"/>
</dbReference>
<dbReference type="RefSeq" id="WP_349247279.1">
    <property type="nucleotide sequence ID" value="NZ_JASCXX010000073.1"/>
</dbReference>
<dbReference type="InterPro" id="IPR004291">
    <property type="entry name" value="Transposase_IS66_central"/>
</dbReference>
<evidence type="ECO:0000259" key="2">
    <source>
        <dbReference type="Pfam" id="PF03050"/>
    </source>
</evidence>
<keyword evidence="4" id="KW-1185">Reference proteome</keyword>
<reference evidence="3" key="1">
    <citation type="submission" date="2023-05" db="EMBL/GenBank/DDBJ databases">
        <title>Anaerotaeda fermentans gen. nov., sp. nov., a novel anaerobic planctomycete of the new family within the order Sedimentisphaerales isolated from Taman Peninsula, Russia.</title>
        <authorList>
            <person name="Khomyakova M.A."/>
            <person name="Merkel A.Y."/>
            <person name="Slobodkin A.I."/>
        </authorList>
    </citation>
    <scope>NUCLEOTIDE SEQUENCE</scope>
    <source>
        <strain evidence="3">M17dextr</strain>
    </source>
</reference>